<keyword evidence="7" id="KW-0675">Receptor</keyword>
<dbReference type="InterPro" id="IPR000276">
    <property type="entry name" value="GPCR_Rhodpsn"/>
</dbReference>
<comment type="similarity">
    <text evidence="2">Belongs to the G-protein coupled receptor 1 family.</text>
</comment>
<dbReference type="PRINTS" id="PR00237">
    <property type="entry name" value="GPCRRHODOPSN"/>
</dbReference>
<name>U4U7U1_DENPD</name>
<dbReference type="EMBL" id="KB631773">
    <property type="protein sequence ID" value="ERL86015.1"/>
    <property type="molecule type" value="Genomic_DNA"/>
</dbReference>
<evidence type="ECO:0000256" key="5">
    <source>
        <dbReference type="ARBA" id="ARBA00023040"/>
    </source>
</evidence>
<dbReference type="PROSITE" id="PS50262">
    <property type="entry name" value="G_PROTEIN_RECEP_F1_2"/>
    <property type="match status" value="1"/>
</dbReference>
<dbReference type="Gene3D" id="1.20.1070.10">
    <property type="entry name" value="Rhodopsin 7-helix transmembrane proteins"/>
    <property type="match status" value="1"/>
</dbReference>
<dbReference type="GO" id="GO:0008188">
    <property type="term" value="F:neuropeptide receptor activity"/>
    <property type="evidence" value="ECO:0007669"/>
    <property type="project" value="TreeGrafter"/>
</dbReference>
<dbReference type="PANTHER" id="PTHR24238">
    <property type="entry name" value="G-PROTEIN COUPLED RECEPTOR"/>
    <property type="match status" value="1"/>
</dbReference>
<feature type="transmembrane region" description="Helical" evidence="9">
    <location>
        <begin position="7"/>
        <end position="26"/>
    </location>
</feature>
<accession>U4U7U1</accession>
<organism evidence="11 12">
    <name type="scientific">Dendroctonus ponderosae</name>
    <name type="common">Mountain pine beetle</name>
    <dbReference type="NCBI Taxonomy" id="77166"/>
    <lineage>
        <taxon>Eukaryota</taxon>
        <taxon>Metazoa</taxon>
        <taxon>Ecdysozoa</taxon>
        <taxon>Arthropoda</taxon>
        <taxon>Hexapoda</taxon>
        <taxon>Insecta</taxon>
        <taxon>Pterygota</taxon>
        <taxon>Neoptera</taxon>
        <taxon>Endopterygota</taxon>
        <taxon>Coleoptera</taxon>
        <taxon>Polyphaga</taxon>
        <taxon>Cucujiformia</taxon>
        <taxon>Curculionidae</taxon>
        <taxon>Scolytinae</taxon>
        <taxon>Dendroctonus</taxon>
    </lineage>
</organism>
<dbReference type="Pfam" id="PF00001">
    <property type="entry name" value="7tm_1"/>
    <property type="match status" value="1"/>
</dbReference>
<keyword evidence="8" id="KW-0807">Transducer</keyword>
<keyword evidence="3 9" id="KW-0812">Transmembrane</keyword>
<keyword evidence="6 9" id="KW-0472">Membrane</keyword>
<keyword evidence="4 9" id="KW-1133">Transmembrane helix</keyword>
<protein>
    <recommendedName>
        <fullName evidence="10">G-protein coupled receptors family 1 profile domain-containing protein</fullName>
    </recommendedName>
</protein>
<dbReference type="Proteomes" id="UP000030742">
    <property type="component" value="Unassembled WGS sequence"/>
</dbReference>
<evidence type="ECO:0000256" key="1">
    <source>
        <dbReference type="ARBA" id="ARBA00004141"/>
    </source>
</evidence>
<evidence type="ECO:0000256" key="8">
    <source>
        <dbReference type="ARBA" id="ARBA00023224"/>
    </source>
</evidence>
<reference evidence="11 12" key="1">
    <citation type="journal article" date="2013" name="Genome Biol.">
        <title>Draft genome of the mountain pine beetle, Dendroctonus ponderosae Hopkins, a major forest pest.</title>
        <authorList>
            <person name="Keeling C.I."/>
            <person name="Yuen M.M."/>
            <person name="Liao N.Y."/>
            <person name="Docking T.R."/>
            <person name="Chan S.K."/>
            <person name="Taylor G.A."/>
            <person name="Palmquist D.L."/>
            <person name="Jackman S.D."/>
            <person name="Nguyen A."/>
            <person name="Li M."/>
            <person name="Henderson H."/>
            <person name="Janes J.K."/>
            <person name="Zhao Y."/>
            <person name="Pandoh P."/>
            <person name="Moore R."/>
            <person name="Sperling F.A."/>
            <person name="Huber D.P."/>
            <person name="Birol I."/>
            <person name="Jones S.J."/>
            <person name="Bohlmann J."/>
        </authorList>
    </citation>
    <scope>NUCLEOTIDE SEQUENCE</scope>
</reference>
<evidence type="ECO:0000256" key="9">
    <source>
        <dbReference type="SAM" id="Phobius"/>
    </source>
</evidence>
<comment type="subcellular location">
    <subcellularLocation>
        <location evidence="1">Membrane</location>
        <topology evidence="1">Multi-pass membrane protein</topology>
    </subcellularLocation>
</comment>
<sequence length="201" mass="22713">MLFVIVAEFFICWAPLHIVNTWYLYYPKEVYELVGSTGIALVQLMAYISSCSNPITYCFMNRKFRQTFFTAFQCRAPCLPDTSASVSNIDGRPKNVVLKKAGNNSENSCNDSTLFVGRISYSGRSGKLIAIRSIQKPRIVFSSVLEHARPSTSLAVIEVDPADESFRYKISWIKNQNENSKYLRKTAGTKVNALCNRNQSH</sequence>
<keyword evidence="5" id="KW-0297">G-protein coupled receptor</keyword>
<dbReference type="SUPFAM" id="SSF81321">
    <property type="entry name" value="Family A G protein-coupled receptor-like"/>
    <property type="match status" value="1"/>
</dbReference>
<evidence type="ECO:0000256" key="6">
    <source>
        <dbReference type="ARBA" id="ARBA00023136"/>
    </source>
</evidence>
<dbReference type="GO" id="GO:0005886">
    <property type="term" value="C:plasma membrane"/>
    <property type="evidence" value="ECO:0007669"/>
    <property type="project" value="TreeGrafter"/>
</dbReference>
<evidence type="ECO:0000256" key="2">
    <source>
        <dbReference type="ARBA" id="ARBA00010663"/>
    </source>
</evidence>
<evidence type="ECO:0000256" key="4">
    <source>
        <dbReference type="ARBA" id="ARBA00022989"/>
    </source>
</evidence>
<dbReference type="InterPro" id="IPR017452">
    <property type="entry name" value="GPCR_Rhodpsn_7TM"/>
</dbReference>
<evidence type="ECO:0000313" key="12">
    <source>
        <dbReference type="Proteomes" id="UP000030742"/>
    </source>
</evidence>
<dbReference type="AlphaFoldDB" id="U4U7U1"/>
<evidence type="ECO:0000256" key="3">
    <source>
        <dbReference type="ARBA" id="ARBA00022692"/>
    </source>
</evidence>
<evidence type="ECO:0000313" key="11">
    <source>
        <dbReference type="EMBL" id="ERL86015.1"/>
    </source>
</evidence>
<gene>
    <name evidence="11" type="ORF">D910_03429</name>
</gene>
<dbReference type="PANTHER" id="PTHR24238:SF46">
    <property type="entry name" value="GASTRIN_CHOLECYSTOKININ TYPE B RECEPTOR"/>
    <property type="match status" value="1"/>
</dbReference>
<evidence type="ECO:0000256" key="7">
    <source>
        <dbReference type="ARBA" id="ARBA00023170"/>
    </source>
</evidence>
<proteinExistence type="inferred from homology"/>
<feature type="domain" description="G-protein coupled receptors family 1 profile" evidence="10">
    <location>
        <begin position="1"/>
        <end position="57"/>
    </location>
</feature>
<dbReference type="STRING" id="77166.U4U7U1"/>
<feature type="transmembrane region" description="Helical" evidence="9">
    <location>
        <begin position="38"/>
        <end position="60"/>
    </location>
</feature>
<dbReference type="OrthoDB" id="10037617at2759"/>
<evidence type="ECO:0000259" key="10">
    <source>
        <dbReference type="PROSITE" id="PS50262"/>
    </source>
</evidence>